<dbReference type="EMBL" id="MU118113">
    <property type="protein sequence ID" value="KAF9644907.1"/>
    <property type="molecule type" value="Genomic_DNA"/>
</dbReference>
<comment type="caution">
    <text evidence="1">The sequence shown here is derived from an EMBL/GenBank/DDBJ whole genome shotgun (WGS) entry which is preliminary data.</text>
</comment>
<accession>A0ACB6Z5S6</accession>
<sequence length="895" mass="99271">MRSKASERSLSTAPASAGESDEDGRPKKRVRWDPRSDEEMKTVSASDEFEGAGEESSTAPDNEKVRLFPRHPGSLGAAYFDPIKCVIRVVEDTVETFHFDSTTMLLELVGPDQILTTRKTDDRCIRLLQKHAEDSGGFFQIRPQKDFGVRRGRDRLRSLPLLSEFPIEGSDRTDDDGRTTTSASNAYEFMRRRTDPGGDPSVKRWNASVRMANFASFDQSPLCLSTVGALIDHLIRERAVGDLSDEGVEVRGIELFTFDRVMHINSDALRSLQVFDPEDHTSLHSDKFKEGLSIYGILNNARTMLGRNVLREWLLRPSLSLPVIAARHAAVACFVNPDNITTADDIQGHLSGIKNTPRTLKMLKSGRGKVKDWQGAVEVRTHSCHVTHPFMDSLQSFDSLIDVLDLNMLRDVGTIINETIDWEESITACRVCVQQHIDEELDDRKHIYAGLDTVLAKVAQQVASTAPDIVKSLNVVYFPQLGFLICVPVLEEWSSQGQINDLDDLDTHIGDLHSSIVDRELEIVEDLLQKVLVHEGALIRICDLCAELDCLLSFAQAARTYDFNMPNMCEDNVIRIIKGRHPLQELVVDTFVPNDLYIAGGDHRFSLNDEQGEGLEGEVPNVVICTGANACGKIALIQYMAQVTGRLPCSRFVPAESATLGLVDKIFTRVQTRESVSKEQSAFMIDLNQVSFALRNCTERSLIILDEFGKGTLSTDGAGLFCGVIKHLINRGPACPKILAATHFHQVAAEIFRSSGSRVSFAHMQVVFSSSSTGKPLAPTSGVDLPVISSRPGDKITYLYRVVRGLAHHSHAARCAELCGLPHGVVERAEHVSILFAAHELEKLLDEDMTEEEARELEEAEAIGRKFLAWNLDDETATDKPPKDFVAEILGMMEN</sequence>
<evidence type="ECO:0000313" key="1">
    <source>
        <dbReference type="EMBL" id="KAF9644907.1"/>
    </source>
</evidence>
<name>A0ACB6Z5S6_THEGA</name>
<reference evidence="1" key="2">
    <citation type="journal article" date="2020" name="Nat. Commun.">
        <title>Large-scale genome sequencing of mycorrhizal fungi provides insights into the early evolution of symbiotic traits.</title>
        <authorList>
            <person name="Miyauchi S."/>
            <person name="Kiss E."/>
            <person name="Kuo A."/>
            <person name="Drula E."/>
            <person name="Kohler A."/>
            <person name="Sanchez-Garcia M."/>
            <person name="Morin E."/>
            <person name="Andreopoulos B."/>
            <person name="Barry K.W."/>
            <person name="Bonito G."/>
            <person name="Buee M."/>
            <person name="Carver A."/>
            <person name="Chen C."/>
            <person name="Cichocki N."/>
            <person name="Clum A."/>
            <person name="Culley D."/>
            <person name="Crous P.W."/>
            <person name="Fauchery L."/>
            <person name="Girlanda M."/>
            <person name="Hayes R.D."/>
            <person name="Keri Z."/>
            <person name="LaButti K."/>
            <person name="Lipzen A."/>
            <person name="Lombard V."/>
            <person name="Magnuson J."/>
            <person name="Maillard F."/>
            <person name="Murat C."/>
            <person name="Nolan M."/>
            <person name="Ohm R.A."/>
            <person name="Pangilinan J."/>
            <person name="Pereira M.F."/>
            <person name="Perotto S."/>
            <person name="Peter M."/>
            <person name="Pfister S."/>
            <person name="Riley R."/>
            <person name="Sitrit Y."/>
            <person name="Stielow J.B."/>
            <person name="Szollosi G."/>
            <person name="Zifcakova L."/>
            <person name="Stursova M."/>
            <person name="Spatafora J.W."/>
            <person name="Tedersoo L."/>
            <person name="Vaario L.M."/>
            <person name="Yamada A."/>
            <person name="Yan M."/>
            <person name="Wang P."/>
            <person name="Xu J."/>
            <person name="Bruns T."/>
            <person name="Baldrian P."/>
            <person name="Vilgalys R."/>
            <person name="Dunand C."/>
            <person name="Henrissat B."/>
            <person name="Grigoriev I.V."/>
            <person name="Hibbett D."/>
            <person name="Nagy L.G."/>
            <person name="Martin F.M."/>
        </authorList>
    </citation>
    <scope>NUCLEOTIDE SEQUENCE</scope>
    <source>
        <strain evidence="1">P2</strain>
    </source>
</reference>
<gene>
    <name evidence="1" type="ORF">BDM02DRAFT_3157041</name>
</gene>
<evidence type="ECO:0000313" key="2">
    <source>
        <dbReference type="Proteomes" id="UP000886501"/>
    </source>
</evidence>
<dbReference type="Proteomes" id="UP000886501">
    <property type="component" value="Unassembled WGS sequence"/>
</dbReference>
<proteinExistence type="predicted"/>
<keyword evidence="2" id="KW-1185">Reference proteome</keyword>
<protein>
    <submittedName>
        <fullName evidence="1">Uncharacterized protein</fullName>
    </submittedName>
</protein>
<organism evidence="1 2">
    <name type="scientific">Thelephora ganbajun</name>
    <name type="common">Ganba fungus</name>
    <dbReference type="NCBI Taxonomy" id="370292"/>
    <lineage>
        <taxon>Eukaryota</taxon>
        <taxon>Fungi</taxon>
        <taxon>Dikarya</taxon>
        <taxon>Basidiomycota</taxon>
        <taxon>Agaricomycotina</taxon>
        <taxon>Agaricomycetes</taxon>
        <taxon>Thelephorales</taxon>
        <taxon>Thelephoraceae</taxon>
        <taxon>Thelephora</taxon>
    </lineage>
</organism>
<reference evidence="1" key="1">
    <citation type="submission" date="2019-10" db="EMBL/GenBank/DDBJ databases">
        <authorList>
            <consortium name="DOE Joint Genome Institute"/>
            <person name="Kuo A."/>
            <person name="Miyauchi S."/>
            <person name="Kiss E."/>
            <person name="Drula E."/>
            <person name="Kohler A."/>
            <person name="Sanchez-Garcia M."/>
            <person name="Andreopoulos B."/>
            <person name="Barry K.W."/>
            <person name="Bonito G."/>
            <person name="Buee M."/>
            <person name="Carver A."/>
            <person name="Chen C."/>
            <person name="Cichocki N."/>
            <person name="Clum A."/>
            <person name="Culley D."/>
            <person name="Crous P.W."/>
            <person name="Fauchery L."/>
            <person name="Girlanda M."/>
            <person name="Hayes R."/>
            <person name="Keri Z."/>
            <person name="Labutti K."/>
            <person name="Lipzen A."/>
            <person name="Lombard V."/>
            <person name="Magnuson J."/>
            <person name="Maillard F."/>
            <person name="Morin E."/>
            <person name="Murat C."/>
            <person name="Nolan M."/>
            <person name="Ohm R."/>
            <person name="Pangilinan J."/>
            <person name="Pereira M."/>
            <person name="Perotto S."/>
            <person name="Peter M."/>
            <person name="Riley R."/>
            <person name="Sitrit Y."/>
            <person name="Stielow B."/>
            <person name="Szollosi G."/>
            <person name="Zifcakova L."/>
            <person name="Stursova M."/>
            <person name="Spatafora J.W."/>
            <person name="Tedersoo L."/>
            <person name="Vaario L.-M."/>
            <person name="Yamada A."/>
            <person name="Yan M."/>
            <person name="Wang P."/>
            <person name="Xu J."/>
            <person name="Bruns T."/>
            <person name="Baldrian P."/>
            <person name="Vilgalys R."/>
            <person name="Henrissat B."/>
            <person name="Grigoriev I.V."/>
            <person name="Hibbett D."/>
            <person name="Nagy L.G."/>
            <person name="Martin F.M."/>
        </authorList>
    </citation>
    <scope>NUCLEOTIDE SEQUENCE</scope>
    <source>
        <strain evidence="1">P2</strain>
    </source>
</reference>